<evidence type="ECO:0000256" key="1">
    <source>
        <dbReference type="ARBA" id="ARBA00022679"/>
    </source>
</evidence>
<gene>
    <name evidence="3" type="ORF">FPZ49_09450</name>
</gene>
<feature type="domain" description="Post-SET" evidence="2">
    <location>
        <begin position="154"/>
        <end position="170"/>
    </location>
</feature>
<dbReference type="Gene3D" id="2.170.270.10">
    <property type="entry name" value="SET domain"/>
    <property type="match status" value="1"/>
</dbReference>
<dbReference type="PANTHER" id="PTHR12350">
    <property type="entry name" value="HISTONE-LYSINE N-METHYLTRANSFERASE-RELATED"/>
    <property type="match status" value="1"/>
</dbReference>
<dbReference type="AlphaFoldDB" id="A0A559KDR8"/>
<keyword evidence="1" id="KW-0808">Transferase</keyword>
<dbReference type="InterPro" id="IPR053201">
    <property type="entry name" value="Flavunoidine_N-MTase"/>
</dbReference>
<comment type="caution">
    <text evidence="3">The sequence shown here is derived from an EMBL/GenBank/DDBJ whole genome shotgun (WGS) entry which is preliminary data.</text>
</comment>
<evidence type="ECO:0000259" key="2">
    <source>
        <dbReference type="PROSITE" id="PS50868"/>
    </source>
</evidence>
<protein>
    <submittedName>
        <fullName evidence="3">SET domain-containing protein</fullName>
    </submittedName>
</protein>
<keyword evidence="4" id="KW-1185">Reference proteome</keyword>
<dbReference type="GO" id="GO:0016740">
    <property type="term" value="F:transferase activity"/>
    <property type="evidence" value="ECO:0007669"/>
    <property type="project" value="UniProtKB-KW"/>
</dbReference>
<dbReference type="RefSeq" id="WP_144845856.1">
    <property type="nucleotide sequence ID" value="NZ_VNJI01000009.1"/>
</dbReference>
<dbReference type="PROSITE" id="PS50868">
    <property type="entry name" value="POST_SET"/>
    <property type="match status" value="1"/>
</dbReference>
<sequence>MYSAARIFQKIKSWRAFSAAFLRNTSPSKPLFGTNERFYPEQIQRHRNEPTKLQFAMISDPKFGEGIVSKIPFHRGELIFRFDGQLRDTQTLFTLQKKPGVYIEDPYFMGKILHCCDPNASVDMENQLFWARKDIQPGELITMDYESTEDELFRSFHCQCGAPTCRGRIAGKAAKSTP</sequence>
<dbReference type="EMBL" id="VNJI01000009">
    <property type="protein sequence ID" value="TVY10277.1"/>
    <property type="molecule type" value="Genomic_DNA"/>
</dbReference>
<organism evidence="3 4">
    <name type="scientific">Paenibacillus cremeus</name>
    <dbReference type="NCBI Taxonomy" id="2163881"/>
    <lineage>
        <taxon>Bacteria</taxon>
        <taxon>Bacillati</taxon>
        <taxon>Bacillota</taxon>
        <taxon>Bacilli</taxon>
        <taxon>Bacillales</taxon>
        <taxon>Paenibacillaceae</taxon>
        <taxon>Paenibacillus</taxon>
    </lineage>
</organism>
<proteinExistence type="predicted"/>
<dbReference type="Proteomes" id="UP000317036">
    <property type="component" value="Unassembled WGS sequence"/>
</dbReference>
<dbReference type="PANTHER" id="PTHR12350:SF19">
    <property type="entry name" value="SET DOMAIN-CONTAINING PROTEIN"/>
    <property type="match status" value="1"/>
</dbReference>
<dbReference type="OrthoDB" id="9804945at2"/>
<dbReference type="SUPFAM" id="SSF82199">
    <property type="entry name" value="SET domain"/>
    <property type="match status" value="1"/>
</dbReference>
<evidence type="ECO:0000313" key="4">
    <source>
        <dbReference type="Proteomes" id="UP000317036"/>
    </source>
</evidence>
<reference evidence="3 4" key="1">
    <citation type="submission" date="2019-07" db="EMBL/GenBank/DDBJ databases">
        <authorList>
            <person name="Kim J."/>
        </authorList>
    </citation>
    <scope>NUCLEOTIDE SEQUENCE [LARGE SCALE GENOMIC DNA]</scope>
    <source>
        <strain evidence="3 4">JC52</strain>
    </source>
</reference>
<evidence type="ECO:0000313" key="3">
    <source>
        <dbReference type="EMBL" id="TVY10277.1"/>
    </source>
</evidence>
<dbReference type="InterPro" id="IPR046341">
    <property type="entry name" value="SET_dom_sf"/>
</dbReference>
<dbReference type="InterPro" id="IPR003616">
    <property type="entry name" value="Post-SET_dom"/>
</dbReference>
<accession>A0A559KDR8</accession>
<name>A0A559KDR8_9BACL</name>